<dbReference type="AlphaFoldDB" id="A0A3N4JNJ8"/>
<evidence type="ECO:0000259" key="2">
    <source>
        <dbReference type="Pfam" id="PF01926"/>
    </source>
</evidence>
<feature type="domain" description="G" evidence="2">
    <location>
        <begin position="1"/>
        <end position="57"/>
    </location>
</feature>
<dbReference type="SUPFAM" id="SSF52540">
    <property type="entry name" value="P-loop containing nucleoside triphosphate hydrolases"/>
    <property type="match status" value="1"/>
</dbReference>
<reference evidence="3 4" key="1">
    <citation type="journal article" date="2018" name="Nat. Ecol. Evol.">
        <title>Pezizomycetes genomes reveal the molecular basis of ectomycorrhizal truffle lifestyle.</title>
        <authorList>
            <person name="Murat C."/>
            <person name="Payen T."/>
            <person name="Noel B."/>
            <person name="Kuo A."/>
            <person name="Morin E."/>
            <person name="Chen J."/>
            <person name="Kohler A."/>
            <person name="Krizsan K."/>
            <person name="Balestrini R."/>
            <person name="Da Silva C."/>
            <person name="Montanini B."/>
            <person name="Hainaut M."/>
            <person name="Levati E."/>
            <person name="Barry K.W."/>
            <person name="Belfiori B."/>
            <person name="Cichocki N."/>
            <person name="Clum A."/>
            <person name="Dockter R.B."/>
            <person name="Fauchery L."/>
            <person name="Guy J."/>
            <person name="Iotti M."/>
            <person name="Le Tacon F."/>
            <person name="Lindquist E.A."/>
            <person name="Lipzen A."/>
            <person name="Malagnac F."/>
            <person name="Mello A."/>
            <person name="Molinier V."/>
            <person name="Miyauchi S."/>
            <person name="Poulain J."/>
            <person name="Riccioni C."/>
            <person name="Rubini A."/>
            <person name="Sitrit Y."/>
            <person name="Splivallo R."/>
            <person name="Traeger S."/>
            <person name="Wang M."/>
            <person name="Zifcakova L."/>
            <person name="Wipf D."/>
            <person name="Zambonelli A."/>
            <person name="Paolocci F."/>
            <person name="Nowrousian M."/>
            <person name="Ottonello S."/>
            <person name="Baldrian P."/>
            <person name="Spatafora J.W."/>
            <person name="Henrissat B."/>
            <person name="Nagy L.G."/>
            <person name="Aury J.M."/>
            <person name="Wincker P."/>
            <person name="Grigoriev I.V."/>
            <person name="Bonfante P."/>
            <person name="Martin F.M."/>
        </authorList>
    </citation>
    <scope>NUCLEOTIDE SEQUENCE [LARGE SCALE GENOMIC DNA]</scope>
    <source>
        <strain evidence="3 4">120613-1</strain>
    </source>
</reference>
<gene>
    <name evidence="3" type="ORF">L873DRAFT_1737537</name>
</gene>
<evidence type="ECO:0000313" key="4">
    <source>
        <dbReference type="Proteomes" id="UP000276215"/>
    </source>
</evidence>
<keyword evidence="1" id="KW-0175">Coiled coil</keyword>
<sequence length="388" mass="43754">MGVTGAGKSYFIKEVSGSSEVEVSDDLYSCTTKVQAHSFGYAGAKITLVDTPGFNDTNRADTDVLKDICDWTSETYKKKRLISGIIYLHRISDVRMEGSALKNLRMFQKLCGPGALQNVLLTTTQWANVNPADGEFRENRLRNEDFWGGLIGKGATLQRFDGTRESGLELIHKLMSNTPKALDIQGQIVDQHMSILETDAGKTINEELIAREKKYKEELESLERERQEAIRAKDDEMKEILAQEQAKAQKNLEKAAAEKKMLAELHAAEIEKRERREKAVIAVATKDIGIDAHIENLVGTSDAFGYFVLDINDDEEFKSERFKFRIDCDSGVVVSLFTAAFKTVKEVIGDTGMNPSNFIEYNGVRYWYKADSVVKRDTRKFVIFSRRS</sequence>
<evidence type="ECO:0000313" key="3">
    <source>
        <dbReference type="EMBL" id="RPA99843.1"/>
    </source>
</evidence>
<dbReference type="GO" id="GO:0005525">
    <property type="term" value="F:GTP binding"/>
    <property type="evidence" value="ECO:0007669"/>
    <property type="project" value="InterPro"/>
</dbReference>
<protein>
    <recommendedName>
        <fullName evidence="2">G domain-containing protein</fullName>
    </recommendedName>
</protein>
<dbReference type="STRING" id="1336337.A0A3N4JNJ8"/>
<dbReference type="Gene3D" id="3.40.50.300">
    <property type="entry name" value="P-loop containing nucleotide triphosphate hydrolases"/>
    <property type="match status" value="1"/>
</dbReference>
<dbReference type="InterPro" id="IPR027417">
    <property type="entry name" value="P-loop_NTPase"/>
</dbReference>
<dbReference type="Proteomes" id="UP000276215">
    <property type="component" value="Unassembled WGS sequence"/>
</dbReference>
<feature type="coiled-coil region" evidence="1">
    <location>
        <begin position="205"/>
        <end position="265"/>
    </location>
</feature>
<dbReference type="EMBL" id="ML120384">
    <property type="protein sequence ID" value="RPA99843.1"/>
    <property type="molecule type" value="Genomic_DNA"/>
</dbReference>
<name>A0A3N4JNJ8_9PEZI</name>
<dbReference type="InterPro" id="IPR006073">
    <property type="entry name" value="GTP-bd"/>
</dbReference>
<organism evidence="3 4">
    <name type="scientific">Choiromyces venosus 120613-1</name>
    <dbReference type="NCBI Taxonomy" id="1336337"/>
    <lineage>
        <taxon>Eukaryota</taxon>
        <taxon>Fungi</taxon>
        <taxon>Dikarya</taxon>
        <taxon>Ascomycota</taxon>
        <taxon>Pezizomycotina</taxon>
        <taxon>Pezizomycetes</taxon>
        <taxon>Pezizales</taxon>
        <taxon>Tuberaceae</taxon>
        <taxon>Choiromyces</taxon>
    </lineage>
</organism>
<proteinExistence type="predicted"/>
<dbReference type="Pfam" id="PF01926">
    <property type="entry name" value="MMR_HSR1"/>
    <property type="match status" value="1"/>
</dbReference>
<keyword evidence="4" id="KW-1185">Reference proteome</keyword>
<accession>A0A3N4JNJ8</accession>
<dbReference type="OrthoDB" id="8954335at2759"/>
<evidence type="ECO:0000256" key="1">
    <source>
        <dbReference type="SAM" id="Coils"/>
    </source>
</evidence>